<sequence length="162" mass="17640">SLLEFTSVSVKSILHGFKMFVSLALITAALAVVSAAPGRNRHESHSHQKIAEDDFVQVDGLRFKDAAGSVYLTGLNYWSCLNLAADESAGGNHSRLILELDDMASKGVNHLRIMAASEGAPTWQPFHVEARHAGDHDAEQRMAMVWRFRSVRVVGATTPSKA</sequence>
<evidence type="ECO:0000313" key="2">
    <source>
        <dbReference type="Proteomes" id="UP000789860"/>
    </source>
</evidence>
<evidence type="ECO:0000313" key="1">
    <source>
        <dbReference type="EMBL" id="CAG8647799.1"/>
    </source>
</evidence>
<accession>A0ACA9NDB5</accession>
<comment type="caution">
    <text evidence="1">The sequence shown here is derived from an EMBL/GenBank/DDBJ whole genome shotgun (WGS) entry which is preliminary data.</text>
</comment>
<protein>
    <submittedName>
        <fullName evidence="1">7910_t:CDS:1</fullName>
    </submittedName>
</protein>
<organism evidence="1 2">
    <name type="scientific">Scutellospora calospora</name>
    <dbReference type="NCBI Taxonomy" id="85575"/>
    <lineage>
        <taxon>Eukaryota</taxon>
        <taxon>Fungi</taxon>
        <taxon>Fungi incertae sedis</taxon>
        <taxon>Mucoromycota</taxon>
        <taxon>Glomeromycotina</taxon>
        <taxon>Glomeromycetes</taxon>
        <taxon>Diversisporales</taxon>
        <taxon>Gigasporaceae</taxon>
        <taxon>Scutellospora</taxon>
    </lineage>
</organism>
<dbReference type="EMBL" id="CAJVPM010023020">
    <property type="protein sequence ID" value="CAG8647799.1"/>
    <property type="molecule type" value="Genomic_DNA"/>
</dbReference>
<proteinExistence type="predicted"/>
<keyword evidence="2" id="KW-1185">Reference proteome</keyword>
<gene>
    <name evidence="1" type="ORF">SCALOS_LOCUS8557</name>
</gene>
<feature type="non-terminal residue" evidence="1">
    <location>
        <position position="1"/>
    </location>
</feature>
<dbReference type="Proteomes" id="UP000789860">
    <property type="component" value="Unassembled WGS sequence"/>
</dbReference>
<name>A0ACA9NDB5_9GLOM</name>
<reference evidence="1" key="1">
    <citation type="submission" date="2021-06" db="EMBL/GenBank/DDBJ databases">
        <authorList>
            <person name="Kallberg Y."/>
            <person name="Tangrot J."/>
            <person name="Rosling A."/>
        </authorList>
    </citation>
    <scope>NUCLEOTIDE SEQUENCE</scope>
    <source>
        <strain evidence="1">AU212A</strain>
    </source>
</reference>